<protein>
    <submittedName>
        <fullName evidence="2">Uncharacterized protein</fullName>
    </submittedName>
</protein>
<dbReference type="Proteomes" id="UP001324427">
    <property type="component" value="Unassembled WGS sequence"/>
</dbReference>
<sequence>MYGFKNFAVSLGLLTMAVTNTVAVQVKFKRFSQPDCDSTFHIAKDTNLHNPHCKTFDHHEPPFESYWAYPEDDKKDMDNKLCQIEIFEAANCKGNPYTMGDLKEAQGYCGNTLNSTGHGGRSVRIKCNDGPKSILTLPPTRVSTIVIPVSTTSIRTTMDRTTVTLVPQPSSCGECST</sequence>
<proteinExistence type="predicted"/>
<keyword evidence="1" id="KW-0732">Signal</keyword>
<reference evidence="2 3" key="1">
    <citation type="submission" date="2021-11" db="EMBL/GenBank/DDBJ databases">
        <title>Black yeast isolated from Biological Soil Crust.</title>
        <authorList>
            <person name="Kurbessoian T."/>
        </authorList>
    </citation>
    <scope>NUCLEOTIDE SEQUENCE [LARGE SCALE GENOMIC DNA]</scope>
    <source>
        <strain evidence="2 3">CCFEE 5522</strain>
    </source>
</reference>
<keyword evidence="3" id="KW-1185">Reference proteome</keyword>
<feature type="chain" id="PRO_5043564057" evidence="1">
    <location>
        <begin position="24"/>
        <end position="177"/>
    </location>
</feature>
<gene>
    <name evidence="2" type="ORF">LTR36_001760</name>
</gene>
<dbReference type="AlphaFoldDB" id="A0AAV9JLZ4"/>
<comment type="caution">
    <text evidence="2">The sequence shown here is derived from an EMBL/GenBank/DDBJ whole genome shotgun (WGS) entry which is preliminary data.</text>
</comment>
<organism evidence="2 3">
    <name type="scientific">Oleoguttula mirabilis</name>
    <dbReference type="NCBI Taxonomy" id="1507867"/>
    <lineage>
        <taxon>Eukaryota</taxon>
        <taxon>Fungi</taxon>
        <taxon>Dikarya</taxon>
        <taxon>Ascomycota</taxon>
        <taxon>Pezizomycotina</taxon>
        <taxon>Dothideomycetes</taxon>
        <taxon>Dothideomycetidae</taxon>
        <taxon>Mycosphaerellales</taxon>
        <taxon>Teratosphaeriaceae</taxon>
        <taxon>Oleoguttula</taxon>
    </lineage>
</organism>
<evidence type="ECO:0000313" key="2">
    <source>
        <dbReference type="EMBL" id="KAK4546543.1"/>
    </source>
</evidence>
<evidence type="ECO:0000256" key="1">
    <source>
        <dbReference type="SAM" id="SignalP"/>
    </source>
</evidence>
<feature type="signal peptide" evidence="1">
    <location>
        <begin position="1"/>
        <end position="23"/>
    </location>
</feature>
<dbReference type="EMBL" id="JAVFHQ010000014">
    <property type="protein sequence ID" value="KAK4546543.1"/>
    <property type="molecule type" value="Genomic_DNA"/>
</dbReference>
<evidence type="ECO:0000313" key="3">
    <source>
        <dbReference type="Proteomes" id="UP001324427"/>
    </source>
</evidence>
<accession>A0AAV9JLZ4</accession>
<name>A0AAV9JLZ4_9PEZI</name>